<evidence type="ECO:0000256" key="1">
    <source>
        <dbReference type="ARBA" id="ARBA00006169"/>
    </source>
</evidence>
<evidence type="ECO:0000256" key="2">
    <source>
        <dbReference type="ARBA" id="ARBA00022723"/>
    </source>
</evidence>
<proteinExistence type="inferred from homology"/>
<dbReference type="PRINTS" id="PR00625">
    <property type="entry name" value="JDOMAIN"/>
</dbReference>
<dbReference type="AlphaFoldDB" id="A0A4W3JNL4"/>
<comment type="similarity">
    <text evidence="1">Belongs to the DPH4 family.</text>
</comment>
<dbReference type="OMA" id="REMTHEP"/>
<organism evidence="7 8">
    <name type="scientific">Callorhinchus milii</name>
    <name type="common">Ghost shark</name>
    <dbReference type="NCBI Taxonomy" id="7868"/>
    <lineage>
        <taxon>Eukaryota</taxon>
        <taxon>Metazoa</taxon>
        <taxon>Chordata</taxon>
        <taxon>Craniata</taxon>
        <taxon>Vertebrata</taxon>
        <taxon>Chondrichthyes</taxon>
        <taxon>Holocephali</taxon>
        <taxon>Chimaeriformes</taxon>
        <taxon>Callorhinchidae</taxon>
        <taxon>Callorhinchus</taxon>
    </lineage>
</organism>
<feature type="domain" description="J" evidence="5">
    <location>
        <begin position="10"/>
        <end position="81"/>
    </location>
</feature>
<dbReference type="SMART" id="SM00271">
    <property type="entry name" value="DnaJ"/>
    <property type="match status" value="1"/>
</dbReference>
<dbReference type="InParanoid" id="A0A4W3JNL4"/>
<reference evidence="8" key="1">
    <citation type="journal article" date="2006" name="Science">
        <title>Ancient noncoding elements conserved in the human genome.</title>
        <authorList>
            <person name="Venkatesh B."/>
            <person name="Kirkness E.F."/>
            <person name="Loh Y.H."/>
            <person name="Halpern A.L."/>
            <person name="Lee A.P."/>
            <person name="Johnson J."/>
            <person name="Dandona N."/>
            <person name="Viswanathan L.D."/>
            <person name="Tay A."/>
            <person name="Venter J.C."/>
            <person name="Strausberg R.L."/>
            <person name="Brenner S."/>
        </authorList>
    </citation>
    <scope>NUCLEOTIDE SEQUENCE [LARGE SCALE GENOMIC DNA]</scope>
</reference>
<reference evidence="7" key="5">
    <citation type="submission" date="2025-09" db="UniProtKB">
        <authorList>
            <consortium name="Ensembl"/>
        </authorList>
    </citation>
    <scope>IDENTIFICATION</scope>
</reference>
<dbReference type="Ensembl" id="ENSCMIT00000044902.1">
    <property type="protein sequence ID" value="ENSCMIP00000044267.1"/>
    <property type="gene ID" value="ENSCMIG00000018333.1"/>
</dbReference>
<dbReference type="PANTHER" id="PTHR45255:SF1">
    <property type="entry name" value="DNAJ HOMOLOG SUBFAMILY C MEMBER 24"/>
    <property type="match status" value="1"/>
</dbReference>
<reference evidence="8" key="2">
    <citation type="journal article" date="2007" name="PLoS Biol.">
        <title>Survey sequencing and comparative analysis of the elephant shark (Callorhinchus milii) genome.</title>
        <authorList>
            <person name="Venkatesh B."/>
            <person name="Kirkness E.F."/>
            <person name="Loh Y.H."/>
            <person name="Halpern A.L."/>
            <person name="Lee A.P."/>
            <person name="Johnson J."/>
            <person name="Dandona N."/>
            <person name="Viswanathan L.D."/>
            <person name="Tay A."/>
            <person name="Venter J.C."/>
            <person name="Strausberg R.L."/>
            <person name="Brenner S."/>
        </authorList>
    </citation>
    <scope>NUCLEOTIDE SEQUENCE [LARGE SCALE GENOMIC DNA]</scope>
</reference>
<reference evidence="8" key="3">
    <citation type="journal article" date="2014" name="Nature">
        <title>Elephant shark genome provides unique insights into gnathostome evolution.</title>
        <authorList>
            <consortium name="International Elephant Shark Genome Sequencing Consortium"/>
            <person name="Venkatesh B."/>
            <person name="Lee A.P."/>
            <person name="Ravi V."/>
            <person name="Maurya A.K."/>
            <person name="Lian M.M."/>
            <person name="Swann J.B."/>
            <person name="Ohta Y."/>
            <person name="Flajnik M.F."/>
            <person name="Sutoh Y."/>
            <person name="Kasahara M."/>
            <person name="Hoon S."/>
            <person name="Gangu V."/>
            <person name="Roy S.W."/>
            <person name="Irimia M."/>
            <person name="Korzh V."/>
            <person name="Kondrychyn I."/>
            <person name="Lim Z.W."/>
            <person name="Tay B.H."/>
            <person name="Tohari S."/>
            <person name="Kong K.W."/>
            <person name="Ho S."/>
            <person name="Lorente-Galdos B."/>
            <person name="Quilez J."/>
            <person name="Marques-Bonet T."/>
            <person name="Raney B.J."/>
            <person name="Ingham P.W."/>
            <person name="Tay A."/>
            <person name="Hillier L.W."/>
            <person name="Minx P."/>
            <person name="Boehm T."/>
            <person name="Wilson R.K."/>
            <person name="Brenner S."/>
            <person name="Warren W.C."/>
        </authorList>
    </citation>
    <scope>NUCLEOTIDE SEQUENCE [LARGE SCALE GENOMIC DNA]</scope>
</reference>
<dbReference type="Gene3D" id="1.10.287.110">
    <property type="entry name" value="DnaJ domain"/>
    <property type="match status" value="1"/>
</dbReference>
<dbReference type="InterPro" id="IPR036869">
    <property type="entry name" value="J_dom_sf"/>
</dbReference>
<keyword evidence="8" id="KW-1185">Reference proteome</keyword>
<reference evidence="7" key="4">
    <citation type="submission" date="2025-08" db="UniProtKB">
        <authorList>
            <consortium name="Ensembl"/>
        </authorList>
    </citation>
    <scope>IDENTIFICATION</scope>
</reference>
<evidence type="ECO:0000259" key="5">
    <source>
        <dbReference type="PROSITE" id="PS50076"/>
    </source>
</evidence>
<keyword evidence="4" id="KW-0408">Iron</keyword>
<dbReference type="STRING" id="7868.ENSCMIP00000044267"/>
<dbReference type="FunFam" id="1.10.287.110:FF:000056">
    <property type="entry name" value="DnaJ (Hsp40) homolog, subfamily C, member 24"/>
    <property type="match status" value="1"/>
</dbReference>
<dbReference type="Gene3D" id="3.10.660.10">
    <property type="entry name" value="DPH Zinc finger"/>
    <property type="match status" value="1"/>
</dbReference>
<sequence length="199" mass="22960">MTTANFFQKNWYEILGAHPSDSQQELKQNYQKLVLLYHPDKQSADVPAGELEERVQRFIEVDQAWKILGNEETKREYDLQRREVTLAQKWPVDAEVSLDEMSWIDGKDECQSKLYFGGREIINNHTFIYNVDSIKVLSVSSGQSNMNNAKHLSFLADECYIYDCRCGGEFILAKEEAEENISVICCNTCSLSIEILKRS</sequence>
<dbReference type="PROSITE" id="PS50076">
    <property type="entry name" value="DNAJ_2"/>
    <property type="match status" value="1"/>
</dbReference>
<dbReference type="SUPFAM" id="SSF46565">
    <property type="entry name" value="Chaperone J-domain"/>
    <property type="match status" value="1"/>
</dbReference>
<dbReference type="InterPro" id="IPR036671">
    <property type="entry name" value="DPH_MB_sf"/>
</dbReference>
<dbReference type="Proteomes" id="UP000314986">
    <property type="component" value="Unassembled WGS sequence"/>
</dbReference>
<evidence type="ECO:0000313" key="8">
    <source>
        <dbReference type="Proteomes" id="UP000314986"/>
    </source>
</evidence>
<dbReference type="InterPro" id="IPR001623">
    <property type="entry name" value="DnaJ_domain"/>
</dbReference>
<dbReference type="Pfam" id="PF00226">
    <property type="entry name" value="DnaJ"/>
    <property type="match status" value="1"/>
</dbReference>
<evidence type="ECO:0000259" key="6">
    <source>
        <dbReference type="PROSITE" id="PS51074"/>
    </source>
</evidence>
<accession>A0A4W3JNL4</accession>
<dbReference type="PROSITE" id="PS51074">
    <property type="entry name" value="DPH_MB"/>
    <property type="match status" value="1"/>
</dbReference>
<feature type="domain" description="DPH-type MB" evidence="6">
    <location>
        <begin position="160"/>
        <end position="198"/>
    </location>
</feature>
<keyword evidence="3" id="KW-0862">Zinc</keyword>
<dbReference type="InterPro" id="IPR007872">
    <property type="entry name" value="DPH_MB_dom"/>
</dbReference>
<evidence type="ECO:0000256" key="3">
    <source>
        <dbReference type="ARBA" id="ARBA00022833"/>
    </source>
</evidence>
<dbReference type="PANTHER" id="PTHR45255">
    <property type="entry name" value="DNAJ HOMOLOG SUBFAMILY C MEMBER 24"/>
    <property type="match status" value="1"/>
</dbReference>
<evidence type="ECO:0000256" key="4">
    <source>
        <dbReference type="ARBA" id="ARBA00023004"/>
    </source>
</evidence>
<dbReference type="CDD" id="cd06257">
    <property type="entry name" value="DnaJ"/>
    <property type="match status" value="1"/>
</dbReference>
<dbReference type="GO" id="GO:0008198">
    <property type="term" value="F:ferrous iron binding"/>
    <property type="evidence" value="ECO:0007669"/>
    <property type="project" value="TreeGrafter"/>
</dbReference>
<name>A0A4W3JNL4_CALMI</name>
<gene>
    <name evidence="7" type="primary">dnajc24</name>
</gene>
<evidence type="ECO:0000313" key="7">
    <source>
        <dbReference type="Ensembl" id="ENSCMIP00000044267.1"/>
    </source>
</evidence>
<dbReference type="GO" id="GO:0001671">
    <property type="term" value="F:ATPase activator activity"/>
    <property type="evidence" value="ECO:0007669"/>
    <property type="project" value="TreeGrafter"/>
</dbReference>
<dbReference type="SUPFAM" id="SSF144217">
    <property type="entry name" value="CSL zinc finger"/>
    <property type="match status" value="1"/>
</dbReference>
<keyword evidence="2" id="KW-0479">Metal-binding</keyword>
<dbReference type="GeneTree" id="ENSGT00390000005430"/>
<dbReference type="Pfam" id="PF05207">
    <property type="entry name" value="Zn_ribbon_CSL"/>
    <property type="match status" value="1"/>
</dbReference>
<protein>
    <submittedName>
        <fullName evidence="7">DnaJ (Hsp40) homolog, subfamily C, member 24</fullName>
    </submittedName>
</protein>